<gene>
    <name evidence="1" type="ORF">EZS28_017679</name>
</gene>
<proteinExistence type="predicted"/>
<sequence length="393" mass="45225">MAKTQFIDNNKLIKYGEETDNLNNQYSSFCDLSSYFVAVCGQIPAETIESEFHAWIEKLSSLSGIWIEGLNGIESRQALILFNKEDGLSNAMTDVREGLFKSTVITIEKITDGLKDITGKRFLLNQIQNEQEVKKLIRNMLQDDIIQRIDSIIADLNISRNETKENTGIYPTISDCDLLLIKFCCDILHKILKLFSLAEKKGIHPFYTEMKRMNIIQLIYQKCLICGESEVIKEDGAYTLGQFLREQNIEPEMKKIIIQQLKKGINENNISNRKVEILDVLCRLAVKDDNIDDIISGNFILSVSQLIKSTEQDLWKNALELLLIISEKGSTVELEVRNAIGDFGFLRFLQLIYSECKMRAITQTMKWNKNEQLKTIKQFAQMSLDYRNTNLIY</sequence>
<accession>A0A5J4VVR0</accession>
<evidence type="ECO:0000313" key="2">
    <source>
        <dbReference type="Proteomes" id="UP000324800"/>
    </source>
</evidence>
<dbReference type="SUPFAM" id="SSF48371">
    <property type="entry name" value="ARM repeat"/>
    <property type="match status" value="1"/>
</dbReference>
<dbReference type="AlphaFoldDB" id="A0A5J4VVR0"/>
<protein>
    <submittedName>
        <fullName evidence="1">Uncharacterized protein</fullName>
    </submittedName>
</protein>
<dbReference type="Proteomes" id="UP000324800">
    <property type="component" value="Unassembled WGS sequence"/>
</dbReference>
<organism evidence="1 2">
    <name type="scientific">Streblomastix strix</name>
    <dbReference type="NCBI Taxonomy" id="222440"/>
    <lineage>
        <taxon>Eukaryota</taxon>
        <taxon>Metamonada</taxon>
        <taxon>Preaxostyla</taxon>
        <taxon>Oxymonadida</taxon>
        <taxon>Streblomastigidae</taxon>
        <taxon>Streblomastix</taxon>
    </lineage>
</organism>
<name>A0A5J4VVR0_9EUKA</name>
<evidence type="ECO:0000313" key="1">
    <source>
        <dbReference type="EMBL" id="KAA6386794.1"/>
    </source>
</evidence>
<dbReference type="EMBL" id="SNRW01004649">
    <property type="protein sequence ID" value="KAA6386794.1"/>
    <property type="molecule type" value="Genomic_DNA"/>
</dbReference>
<comment type="caution">
    <text evidence="1">The sequence shown here is derived from an EMBL/GenBank/DDBJ whole genome shotgun (WGS) entry which is preliminary data.</text>
</comment>
<dbReference type="InterPro" id="IPR016024">
    <property type="entry name" value="ARM-type_fold"/>
</dbReference>
<reference evidence="1 2" key="1">
    <citation type="submission" date="2019-03" db="EMBL/GenBank/DDBJ databases">
        <title>Single cell metagenomics reveals metabolic interactions within the superorganism composed of flagellate Streblomastix strix and complex community of Bacteroidetes bacteria on its surface.</title>
        <authorList>
            <person name="Treitli S.C."/>
            <person name="Kolisko M."/>
            <person name="Husnik F."/>
            <person name="Keeling P."/>
            <person name="Hampl V."/>
        </authorList>
    </citation>
    <scope>NUCLEOTIDE SEQUENCE [LARGE SCALE GENOMIC DNA]</scope>
    <source>
        <strain evidence="1">ST1C</strain>
    </source>
</reference>